<name>A0A4P8WRE1_9EURY</name>
<evidence type="ECO:0000313" key="3">
    <source>
        <dbReference type="Proteomes" id="UP000302218"/>
    </source>
</evidence>
<reference evidence="3" key="1">
    <citation type="submission" date="2019-05" db="EMBL/GenBank/DDBJ databases">
        <title>Genome sequence and methylation pattern of the halophilic Archaeon Natrinema versiforme BOL5-4.</title>
        <authorList>
            <person name="DasSarma P."/>
            <person name="Anton B.P."/>
            <person name="DasSarma S.L."/>
            <person name="Martinez F.L."/>
            <person name="Guzman D."/>
            <person name="Roberts R.J."/>
            <person name="DasSarma S."/>
        </authorList>
    </citation>
    <scope>NUCLEOTIDE SEQUENCE [LARGE SCALE GENOMIC DNA]</scope>
    <source>
        <strain evidence="3">BOL5-4</strain>
        <plasmid evidence="3">pnve500</plasmid>
    </source>
</reference>
<evidence type="ECO:0000313" key="2">
    <source>
        <dbReference type="EMBL" id="QCS44691.1"/>
    </source>
</evidence>
<proteinExistence type="predicted"/>
<keyword evidence="2" id="KW-0614">Plasmid</keyword>
<dbReference type="GeneID" id="40267719"/>
<evidence type="ECO:0000256" key="1">
    <source>
        <dbReference type="SAM" id="MobiDB-lite"/>
    </source>
</evidence>
<dbReference type="Proteomes" id="UP000302218">
    <property type="component" value="Plasmid pNVE500"/>
</dbReference>
<dbReference type="KEGG" id="nvr:FEJ81_20555"/>
<geneLocation type="plasmid" evidence="3">
    <name>pnve500</name>
</geneLocation>
<feature type="region of interest" description="Disordered" evidence="1">
    <location>
        <begin position="53"/>
        <end position="75"/>
    </location>
</feature>
<gene>
    <name evidence="2" type="ORF">FEJ81_20555</name>
</gene>
<organism evidence="2 3">
    <name type="scientific">Natrinema versiforme</name>
    <dbReference type="NCBI Taxonomy" id="88724"/>
    <lineage>
        <taxon>Archaea</taxon>
        <taxon>Methanobacteriati</taxon>
        <taxon>Methanobacteriota</taxon>
        <taxon>Stenosarchaea group</taxon>
        <taxon>Halobacteria</taxon>
        <taxon>Halobacteriales</taxon>
        <taxon>Natrialbaceae</taxon>
        <taxon>Natrinema</taxon>
    </lineage>
</organism>
<dbReference type="AlphaFoldDB" id="A0A4P8WRE1"/>
<dbReference type="RefSeq" id="WP_138247090.1">
    <property type="nucleotide sequence ID" value="NZ_CP040331.1"/>
</dbReference>
<accession>A0A4P8WRE1</accession>
<sequence>MSSQIPDGKYVNLYCPECQAHPDDIEVVFDREDWSVLRHSYCLTSLNATIDADQPVTASHPPNGEFDDRLFRTDD</sequence>
<dbReference type="OrthoDB" id="194110at2157"/>
<protein>
    <submittedName>
        <fullName evidence="2">Uncharacterized protein</fullName>
    </submittedName>
</protein>
<dbReference type="EMBL" id="CP040331">
    <property type="protein sequence ID" value="QCS44691.1"/>
    <property type="molecule type" value="Genomic_DNA"/>
</dbReference>
<feature type="compositionally biased region" description="Basic and acidic residues" evidence="1">
    <location>
        <begin position="66"/>
        <end position="75"/>
    </location>
</feature>